<reference evidence="1 2" key="1">
    <citation type="submission" date="2014-09" db="EMBL/GenBank/DDBJ databases">
        <title>Draft genome of Bradyrhizobium japonicum Is-34.</title>
        <authorList>
            <person name="Tsurumaru H."/>
            <person name="Yamakawa T."/>
            <person name="Hashimoto S."/>
            <person name="Okizaki K."/>
            <person name="Kanesaki Y."/>
            <person name="Yoshikawa H."/>
            <person name="Yajima S."/>
        </authorList>
    </citation>
    <scope>NUCLEOTIDE SEQUENCE [LARGE SCALE GENOMIC DNA]</scope>
    <source>
        <strain evidence="1 2">Is-34</strain>
    </source>
</reference>
<accession>A0A0A3XPN4</accession>
<organism evidence="1 2">
    <name type="scientific">Bradyrhizobium japonicum</name>
    <dbReference type="NCBI Taxonomy" id="375"/>
    <lineage>
        <taxon>Bacteria</taxon>
        <taxon>Pseudomonadati</taxon>
        <taxon>Pseudomonadota</taxon>
        <taxon>Alphaproteobacteria</taxon>
        <taxon>Hyphomicrobiales</taxon>
        <taxon>Nitrobacteraceae</taxon>
        <taxon>Bradyrhizobium</taxon>
    </lineage>
</organism>
<comment type="caution">
    <text evidence="1">The sequence shown here is derived from an EMBL/GenBank/DDBJ whole genome shotgun (WGS) entry which is preliminary data.</text>
</comment>
<protein>
    <submittedName>
        <fullName evidence="1">Uncharacterized protein</fullName>
    </submittedName>
</protein>
<evidence type="ECO:0000313" key="2">
    <source>
        <dbReference type="Proteomes" id="UP000030377"/>
    </source>
</evidence>
<evidence type="ECO:0000313" key="1">
    <source>
        <dbReference type="EMBL" id="KGT75234.1"/>
    </source>
</evidence>
<sequence length="67" mass="7192">MAALEHRQYQGSLAIEMLVKAHLATFCAHQDAIVSHAVHAMAVDETLCSIEPAVADASQLSVYRTAV</sequence>
<gene>
    <name evidence="1" type="ORF">MA20_34915</name>
</gene>
<dbReference type="Proteomes" id="UP000030377">
    <property type="component" value="Unassembled WGS sequence"/>
</dbReference>
<proteinExistence type="predicted"/>
<name>A0A0A3XPN4_BRAJP</name>
<dbReference type="AlphaFoldDB" id="A0A0A3XPN4"/>
<dbReference type="EMBL" id="JRPN01000026">
    <property type="protein sequence ID" value="KGT75234.1"/>
    <property type="molecule type" value="Genomic_DNA"/>
</dbReference>